<proteinExistence type="predicted"/>
<organism evidence="1 2">
    <name type="scientific">Thermosipho ferrireducens</name>
    <dbReference type="NCBI Taxonomy" id="2571116"/>
    <lineage>
        <taxon>Bacteria</taxon>
        <taxon>Thermotogati</taxon>
        <taxon>Thermotogota</taxon>
        <taxon>Thermotogae</taxon>
        <taxon>Thermotogales</taxon>
        <taxon>Fervidobacteriaceae</taxon>
        <taxon>Thermosipho</taxon>
    </lineage>
</organism>
<evidence type="ECO:0000313" key="1">
    <source>
        <dbReference type="EMBL" id="QTA38481.1"/>
    </source>
</evidence>
<accession>A0ABX7S9B6</accession>
<gene>
    <name evidence="1" type="ORF">JYK00_02860</name>
</gene>
<keyword evidence="2" id="KW-1185">Reference proteome</keyword>
<dbReference type="RefSeq" id="WP_207567198.1">
    <property type="nucleotide sequence ID" value="NZ_CP071446.1"/>
</dbReference>
<dbReference type="Pfam" id="PF13692">
    <property type="entry name" value="Glyco_trans_1_4"/>
    <property type="match status" value="1"/>
</dbReference>
<evidence type="ECO:0000313" key="2">
    <source>
        <dbReference type="Proteomes" id="UP000671862"/>
    </source>
</evidence>
<dbReference type="Proteomes" id="UP000671862">
    <property type="component" value="Chromosome"/>
</dbReference>
<reference evidence="1 2" key="1">
    <citation type="submission" date="2021-03" db="EMBL/GenBank/DDBJ databases">
        <title>Thermosipho ferrireducens sp.nov., an anaerobic thermophilic iron-reducing bacterium isolated from a deep-sea hydrothermal sulfide deposits.</title>
        <authorList>
            <person name="Zeng X."/>
            <person name="Chen Y."/>
            <person name="Shao Z."/>
        </authorList>
    </citation>
    <scope>NUCLEOTIDE SEQUENCE [LARGE SCALE GENOMIC DNA]</scope>
    <source>
        <strain evidence="1 2">JL129W03</strain>
    </source>
</reference>
<sequence>MKSIISNAFGTYKKIYKKNYPWVLVSYLTLPFYLKKIKRYMLAHQNRYGALVLFECFKRFNFNYYGIQYNKTNLKINLDKEQVKIVFGIEPNFLRLSNYYPDSIKIYFATGAYYKHQNKMIISRTDEVNKKKKANLKYVRMVPEHNSAEIADYIFQIGSKYTIETYPSNLRSKIRLVRQGTFDFLKYNEKLKKEKFNDKVFLWFGGKGAILKGLDLVLDYFSKNDEYKLHVVGPVEPDFQKIFEKELFYTSNIYFHGSLKIHSKKLYEISLETSFIILPSASEGGVPGSVLNMMRLGMIPLVSKYAAFDEIEDYGYLIKDLSVDGIKEVIEKTKRLTSDELIKIFKKNSEYAQGYSYNNFYLDVKNELEKIKLN</sequence>
<name>A0ABX7S9B6_9BACT</name>
<evidence type="ECO:0008006" key="3">
    <source>
        <dbReference type="Google" id="ProtNLM"/>
    </source>
</evidence>
<dbReference type="EMBL" id="CP071446">
    <property type="protein sequence ID" value="QTA38481.1"/>
    <property type="molecule type" value="Genomic_DNA"/>
</dbReference>
<protein>
    <recommendedName>
        <fullName evidence="3">Glycosyl transferase family 1 domain-containing protein</fullName>
    </recommendedName>
</protein>
<dbReference type="Gene3D" id="3.40.50.2000">
    <property type="entry name" value="Glycogen Phosphorylase B"/>
    <property type="match status" value="1"/>
</dbReference>
<dbReference type="SUPFAM" id="SSF53756">
    <property type="entry name" value="UDP-Glycosyltransferase/glycogen phosphorylase"/>
    <property type="match status" value="1"/>
</dbReference>